<accession>A0A484G8A6</accession>
<dbReference type="Proteomes" id="UP000014480">
    <property type="component" value="Unassembled WGS sequence"/>
</dbReference>
<keyword evidence="2" id="KW-1185">Reference proteome</keyword>
<reference evidence="2" key="1">
    <citation type="journal article" date="2013" name="New Phytol.">
        <title>Comparative genomic and transcriptomic analyses reveal the hemibiotrophic stage shift of Colletotrichum fungi.</title>
        <authorList>
            <person name="Gan P."/>
            <person name="Ikeda K."/>
            <person name="Irieda H."/>
            <person name="Narusaka M."/>
            <person name="O'Connell R.J."/>
            <person name="Narusaka Y."/>
            <person name="Takano Y."/>
            <person name="Kubo Y."/>
            <person name="Shirasu K."/>
        </authorList>
    </citation>
    <scope>NUCLEOTIDE SEQUENCE [LARGE SCALE GENOMIC DNA]</scope>
    <source>
        <strain evidence="2">104-T / ATCC 96160 / CBS 514.97 / LARS 414 / MAFF 240422</strain>
    </source>
</reference>
<protein>
    <submittedName>
        <fullName evidence="1">Uncharacterized protein</fullName>
    </submittedName>
</protein>
<dbReference type="EMBL" id="AMCV02000001">
    <property type="protein sequence ID" value="TDZ26956.1"/>
    <property type="molecule type" value="Genomic_DNA"/>
</dbReference>
<proteinExistence type="predicted"/>
<evidence type="ECO:0000313" key="1">
    <source>
        <dbReference type="EMBL" id="TDZ26956.1"/>
    </source>
</evidence>
<reference evidence="2" key="2">
    <citation type="journal article" date="2019" name="Mol. Plant Microbe Interact.">
        <title>Genome sequence resources for four phytopathogenic fungi from the Colletotrichum orbiculare species complex.</title>
        <authorList>
            <person name="Gan P."/>
            <person name="Tsushima A."/>
            <person name="Narusaka M."/>
            <person name="Narusaka Y."/>
            <person name="Takano Y."/>
            <person name="Kubo Y."/>
            <person name="Shirasu K."/>
        </authorList>
    </citation>
    <scope>GENOME REANNOTATION</scope>
    <source>
        <strain evidence="2">104-T / ATCC 96160 / CBS 514.97 / LARS 414 / MAFF 240422</strain>
    </source>
</reference>
<name>A0A484G8A6_COLOR</name>
<organism evidence="1 2">
    <name type="scientific">Colletotrichum orbiculare (strain 104-T / ATCC 96160 / CBS 514.97 / LARS 414 / MAFF 240422)</name>
    <name type="common">Cucumber anthracnose fungus</name>
    <name type="synonym">Colletotrichum lagenarium</name>
    <dbReference type="NCBI Taxonomy" id="1213857"/>
    <lineage>
        <taxon>Eukaryota</taxon>
        <taxon>Fungi</taxon>
        <taxon>Dikarya</taxon>
        <taxon>Ascomycota</taxon>
        <taxon>Pezizomycotina</taxon>
        <taxon>Sordariomycetes</taxon>
        <taxon>Hypocreomycetidae</taxon>
        <taxon>Glomerellales</taxon>
        <taxon>Glomerellaceae</taxon>
        <taxon>Colletotrichum</taxon>
        <taxon>Colletotrichum orbiculare species complex</taxon>
    </lineage>
</organism>
<comment type="caution">
    <text evidence="1">The sequence shown here is derived from an EMBL/GenBank/DDBJ whole genome shotgun (WGS) entry which is preliminary data.</text>
</comment>
<dbReference type="AlphaFoldDB" id="A0A484G8A6"/>
<sequence>MISFLHRCFGPGSWYGIIWHVERMKPWQVKGADLMKQQIASTLVEEPLAQIVDGGEHAHLRRSSYRSEHLTLLLAKLGGGSLDTDADTTSGCDWVLLQDQRQGQATLTTACGDVRSDLRPCCSQRAPLRPSHFTHTRHLFRRGDNNFSSQFSPGFSFRRVSQTT</sequence>
<gene>
    <name evidence="1" type="ORF">Cob_v000773</name>
</gene>
<evidence type="ECO:0000313" key="2">
    <source>
        <dbReference type="Proteomes" id="UP000014480"/>
    </source>
</evidence>